<dbReference type="OrthoDB" id="6432386at2"/>
<dbReference type="GO" id="GO:0016747">
    <property type="term" value="F:acyltransferase activity, transferring groups other than amino-acyl groups"/>
    <property type="evidence" value="ECO:0007669"/>
    <property type="project" value="InterPro"/>
</dbReference>
<dbReference type="AlphaFoldDB" id="C6CQ96"/>
<dbReference type="PANTHER" id="PTHR23028:SF53">
    <property type="entry name" value="ACYL_TRANSF_3 DOMAIN-CONTAINING PROTEIN"/>
    <property type="match status" value="1"/>
</dbReference>
<accession>C6CQ96</accession>
<keyword evidence="3" id="KW-0012">Acyltransferase</keyword>
<keyword evidence="1" id="KW-0472">Membrane</keyword>
<dbReference type="PANTHER" id="PTHR23028">
    <property type="entry name" value="ACETYLTRANSFERASE"/>
    <property type="match status" value="1"/>
</dbReference>
<feature type="domain" description="Acyltransferase 3" evidence="2">
    <location>
        <begin position="10"/>
        <end position="353"/>
    </location>
</feature>
<evidence type="ECO:0000313" key="4">
    <source>
        <dbReference type="Proteomes" id="UP000002735"/>
    </source>
</evidence>
<dbReference type="eggNOG" id="COG1835">
    <property type="taxonomic scope" value="Bacteria"/>
</dbReference>
<dbReference type="RefSeq" id="WP_012768969.1">
    <property type="nucleotide sequence ID" value="NC_012912.1"/>
</dbReference>
<sequence length="385" mass="43805">MQGNSRIDFANTLRGFAALAVVISHYYGVFWSSRAAVEAITNAPALPLETYAIPGYISWLHLFPIFNWGAYGVALFFIISGFVIPFSLQKMSWVGFSINRILRIMPTYFVGFSVTLLAILISSEYFSKEWPFSVREVLIHYIPGIRDIMWSRGIDGIVWTLEIEMKFYLVCALLIVWFRQQSLKVFFAPVALFAFALYLNRMIPVWGNTNASVWQLAMTYMTVSQYVIYMFIGVLFHYLYRGKIDANKAYLGIGGLFAMFCIHWWAGPYLANIGVAWSYAFALLTFAFSYSFPNLFKSNRVFDFLADISYPLYVIHGVAGYVALRIMLDMGFKAWLSLLIVTIACLFLSWLLHILVESPSQKLGKKLAAKLTGRRLNTPAVQQGA</sequence>
<evidence type="ECO:0000259" key="2">
    <source>
        <dbReference type="Pfam" id="PF01757"/>
    </source>
</evidence>
<dbReference type="GO" id="GO:0000271">
    <property type="term" value="P:polysaccharide biosynthetic process"/>
    <property type="evidence" value="ECO:0007669"/>
    <property type="project" value="TreeGrafter"/>
</dbReference>
<dbReference type="GO" id="GO:0016020">
    <property type="term" value="C:membrane"/>
    <property type="evidence" value="ECO:0007669"/>
    <property type="project" value="TreeGrafter"/>
</dbReference>
<dbReference type="Proteomes" id="UP000002735">
    <property type="component" value="Chromosome"/>
</dbReference>
<feature type="transmembrane region" description="Helical" evidence="1">
    <location>
        <begin position="334"/>
        <end position="356"/>
    </location>
</feature>
<evidence type="ECO:0000313" key="3">
    <source>
        <dbReference type="EMBL" id="ACT06092.1"/>
    </source>
</evidence>
<feature type="transmembrane region" description="Helical" evidence="1">
    <location>
        <begin position="223"/>
        <end position="240"/>
    </location>
</feature>
<evidence type="ECO:0000256" key="1">
    <source>
        <dbReference type="SAM" id="Phobius"/>
    </source>
</evidence>
<feature type="transmembrane region" description="Helical" evidence="1">
    <location>
        <begin position="304"/>
        <end position="328"/>
    </location>
</feature>
<feature type="transmembrane region" description="Helical" evidence="1">
    <location>
        <begin position="68"/>
        <end position="88"/>
    </location>
</feature>
<keyword evidence="3" id="KW-0808">Transferase</keyword>
<feature type="transmembrane region" description="Helical" evidence="1">
    <location>
        <begin position="185"/>
        <end position="203"/>
    </location>
</feature>
<dbReference type="InterPro" id="IPR002656">
    <property type="entry name" value="Acyl_transf_3_dom"/>
</dbReference>
<dbReference type="InterPro" id="IPR050879">
    <property type="entry name" value="Acyltransferase_3"/>
</dbReference>
<feature type="transmembrane region" description="Helical" evidence="1">
    <location>
        <begin position="157"/>
        <end position="178"/>
    </location>
</feature>
<dbReference type="GeneID" id="45079343"/>
<dbReference type="Pfam" id="PF01757">
    <property type="entry name" value="Acyl_transf_3"/>
    <property type="match status" value="1"/>
</dbReference>
<feature type="transmembrane region" description="Helical" evidence="1">
    <location>
        <begin position="249"/>
        <end position="267"/>
    </location>
</feature>
<protein>
    <submittedName>
        <fullName evidence="3">Acyltransferase 3</fullName>
    </submittedName>
</protein>
<feature type="transmembrane region" description="Helical" evidence="1">
    <location>
        <begin position="108"/>
        <end position="126"/>
    </location>
</feature>
<dbReference type="HOGENOM" id="CLU_005679_2_3_6"/>
<name>C6CQ96_DICC1</name>
<keyword evidence="1" id="KW-1133">Transmembrane helix</keyword>
<dbReference type="KEGG" id="dze:Dd1591_1225"/>
<feature type="transmembrane region" description="Helical" evidence="1">
    <location>
        <begin position="273"/>
        <end position="292"/>
    </location>
</feature>
<dbReference type="EMBL" id="CP001655">
    <property type="protein sequence ID" value="ACT06092.1"/>
    <property type="molecule type" value="Genomic_DNA"/>
</dbReference>
<keyword evidence="1" id="KW-0812">Transmembrane</keyword>
<reference evidence="3 4" key="1">
    <citation type="submission" date="2009-06" db="EMBL/GenBank/DDBJ databases">
        <title>Complete sequence of Dickeya zeae Ech1591.</title>
        <authorList>
            <consortium name="US DOE Joint Genome Institute"/>
            <person name="Lucas S."/>
            <person name="Copeland A."/>
            <person name="Lapidus A."/>
            <person name="Glavina del Rio T."/>
            <person name="Tice H."/>
            <person name="Bruce D."/>
            <person name="Goodwin L."/>
            <person name="Pitluck S."/>
            <person name="Chertkov O."/>
            <person name="Brettin T."/>
            <person name="Detter J.C."/>
            <person name="Han C."/>
            <person name="Larimer F."/>
            <person name="Land M."/>
            <person name="Hauser L."/>
            <person name="Kyrpides N."/>
            <person name="Ovchinnikova G."/>
            <person name="Balakrishnan V."/>
            <person name="Glasner J."/>
            <person name="Perna N.T."/>
        </authorList>
    </citation>
    <scope>NUCLEOTIDE SEQUENCE [LARGE SCALE GENOMIC DNA]</scope>
    <source>
        <strain evidence="3 4">Ech1591</strain>
    </source>
</reference>
<proteinExistence type="predicted"/>
<dbReference type="STRING" id="561229.Dd1591_1225"/>
<gene>
    <name evidence="3" type="ordered locus">Dd1591_1225</name>
</gene>
<organism evidence="3 4">
    <name type="scientific">Dickeya chrysanthemi (strain Ech1591)</name>
    <name type="common">Dickeya zeae (strain Ech1591)</name>
    <dbReference type="NCBI Taxonomy" id="561229"/>
    <lineage>
        <taxon>Bacteria</taxon>
        <taxon>Pseudomonadati</taxon>
        <taxon>Pseudomonadota</taxon>
        <taxon>Gammaproteobacteria</taxon>
        <taxon>Enterobacterales</taxon>
        <taxon>Pectobacteriaceae</taxon>
        <taxon>Dickeya</taxon>
    </lineage>
</organism>
<feature type="transmembrane region" description="Helical" evidence="1">
    <location>
        <begin position="12"/>
        <end position="29"/>
    </location>
</feature>